<dbReference type="AlphaFoldDB" id="A0AAD7LM91"/>
<dbReference type="Proteomes" id="UP001163823">
    <property type="component" value="Chromosome 8"/>
</dbReference>
<accession>A0AAD7LM91</accession>
<dbReference type="EMBL" id="JARAOO010000008">
    <property type="protein sequence ID" value="KAJ7960708.1"/>
    <property type="molecule type" value="Genomic_DNA"/>
</dbReference>
<sequence length="254" mass="28165">MESEVIRRRINTIAAHFASNDDIPATHIIPLNCSSSLNSVISRRDNKMYFARQASDSLGHFMRQALAEEARSTPSVPPKSYGSASEGSYNASEAPFFSRPAKVDSNVSMAQSATYGSILTACEPPKFARPSTISGDKQFRSRKIYNSANRGIEWSPRMDVVESERKYLVTVEVPGVSTGDIRVEVDDQKLSVTGKRFTNSWKVSGSKDSLLTYHKREILHGPYEVLWPLPTNVNKDGVSAEFLDGFLKITVPKL</sequence>
<evidence type="ECO:0000256" key="3">
    <source>
        <dbReference type="RuleBase" id="RU003616"/>
    </source>
</evidence>
<gene>
    <name evidence="5" type="ORF">O6P43_021113</name>
</gene>
<evidence type="ECO:0000259" key="4">
    <source>
        <dbReference type="PROSITE" id="PS01031"/>
    </source>
</evidence>
<dbReference type="PANTHER" id="PTHR11527">
    <property type="entry name" value="HEAT-SHOCK PROTEIN 20 FAMILY MEMBER"/>
    <property type="match status" value="1"/>
</dbReference>
<organism evidence="5 6">
    <name type="scientific">Quillaja saponaria</name>
    <name type="common">Soap bark tree</name>
    <dbReference type="NCBI Taxonomy" id="32244"/>
    <lineage>
        <taxon>Eukaryota</taxon>
        <taxon>Viridiplantae</taxon>
        <taxon>Streptophyta</taxon>
        <taxon>Embryophyta</taxon>
        <taxon>Tracheophyta</taxon>
        <taxon>Spermatophyta</taxon>
        <taxon>Magnoliopsida</taxon>
        <taxon>eudicotyledons</taxon>
        <taxon>Gunneridae</taxon>
        <taxon>Pentapetalae</taxon>
        <taxon>rosids</taxon>
        <taxon>fabids</taxon>
        <taxon>Fabales</taxon>
        <taxon>Quillajaceae</taxon>
        <taxon>Quillaja</taxon>
    </lineage>
</organism>
<feature type="domain" description="SHSP" evidence="4">
    <location>
        <begin position="149"/>
        <end position="254"/>
    </location>
</feature>
<dbReference type="InterPro" id="IPR031107">
    <property type="entry name" value="Small_HSP"/>
</dbReference>
<reference evidence="5" key="1">
    <citation type="journal article" date="2023" name="Science">
        <title>Elucidation of the pathway for biosynthesis of saponin adjuvants from the soapbark tree.</title>
        <authorList>
            <person name="Reed J."/>
            <person name="Orme A."/>
            <person name="El-Demerdash A."/>
            <person name="Owen C."/>
            <person name="Martin L.B.B."/>
            <person name="Misra R.C."/>
            <person name="Kikuchi S."/>
            <person name="Rejzek M."/>
            <person name="Martin A.C."/>
            <person name="Harkess A."/>
            <person name="Leebens-Mack J."/>
            <person name="Louveau T."/>
            <person name="Stephenson M.J."/>
            <person name="Osbourn A."/>
        </authorList>
    </citation>
    <scope>NUCLEOTIDE SEQUENCE</scope>
    <source>
        <strain evidence="5">S10</strain>
    </source>
</reference>
<dbReference type="PROSITE" id="PS01031">
    <property type="entry name" value="SHSP"/>
    <property type="match status" value="1"/>
</dbReference>
<dbReference type="InterPro" id="IPR002068">
    <property type="entry name" value="A-crystallin/Hsp20_dom"/>
</dbReference>
<dbReference type="CDD" id="cd06464">
    <property type="entry name" value="ACD_sHsps-like"/>
    <property type="match status" value="1"/>
</dbReference>
<dbReference type="Gene3D" id="2.60.40.790">
    <property type="match status" value="1"/>
</dbReference>
<evidence type="ECO:0000313" key="6">
    <source>
        <dbReference type="Proteomes" id="UP001163823"/>
    </source>
</evidence>
<proteinExistence type="inferred from homology"/>
<dbReference type="KEGG" id="qsa:O6P43_021113"/>
<dbReference type="Pfam" id="PF00011">
    <property type="entry name" value="HSP20"/>
    <property type="match status" value="1"/>
</dbReference>
<name>A0AAD7LM91_QUISA</name>
<protein>
    <submittedName>
        <fullName evidence="5">Small heat-shock protein</fullName>
    </submittedName>
</protein>
<dbReference type="InterPro" id="IPR008978">
    <property type="entry name" value="HSP20-like_chaperone"/>
</dbReference>
<comment type="caution">
    <text evidence="5">The sequence shown here is derived from an EMBL/GenBank/DDBJ whole genome shotgun (WGS) entry which is preliminary data.</text>
</comment>
<evidence type="ECO:0000256" key="1">
    <source>
        <dbReference type="ARBA" id="ARBA00023016"/>
    </source>
</evidence>
<evidence type="ECO:0000313" key="5">
    <source>
        <dbReference type="EMBL" id="KAJ7960708.1"/>
    </source>
</evidence>
<evidence type="ECO:0000256" key="2">
    <source>
        <dbReference type="PROSITE-ProRule" id="PRU00285"/>
    </source>
</evidence>
<comment type="similarity">
    <text evidence="2 3">Belongs to the small heat shock protein (HSP20) family.</text>
</comment>
<keyword evidence="1" id="KW-0346">Stress response</keyword>
<dbReference type="SUPFAM" id="SSF49764">
    <property type="entry name" value="HSP20-like chaperones"/>
    <property type="match status" value="1"/>
</dbReference>
<keyword evidence="6" id="KW-1185">Reference proteome</keyword>